<dbReference type="STRING" id="1001994.MY1_1282"/>
<comment type="subcellular location">
    <subcellularLocation>
        <location evidence="1">Membrane</location>
    </subcellularLocation>
</comment>
<sequence length="240" mass="26790">MTSEKFCTKCGSELSMGDSFCTKCGNPVSPDLPEEKNTMKRQQRSPFWYLLPIFLGVLGGVAAYLILKNNDYQKAKRSLFLGIILTLIPVFIVISFEVVYGTQNPFYVIASGSMIPVLEVYDIVVIQGHVPFEEIEVDDIIVFNHPSGHDRVIVHRVASIIDDNPKTIRTKGDANPASIPGTDFPITQDEYIGKVSYVIPQAGYVTQLLKPPMNYLLYLIPLAIIFGILGFKHQKYKKSG</sequence>
<dbReference type="InterPro" id="IPR026870">
    <property type="entry name" value="Zinc_ribbon_dom"/>
</dbReference>
<dbReference type="GO" id="GO:0006465">
    <property type="term" value="P:signal peptide processing"/>
    <property type="evidence" value="ECO:0007669"/>
    <property type="project" value="InterPro"/>
</dbReference>
<dbReference type="Proteomes" id="UP000004440">
    <property type="component" value="Unassembled WGS sequence"/>
</dbReference>
<dbReference type="GO" id="GO:0016020">
    <property type="term" value="C:membrane"/>
    <property type="evidence" value="ECO:0007669"/>
    <property type="project" value="UniProtKB-SubCell"/>
</dbReference>
<dbReference type="PANTHER" id="PTHR10806">
    <property type="entry name" value="SIGNAL PEPTIDASE COMPLEX CATALYTIC SUBUNIT SEC11"/>
    <property type="match status" value="1"/>
</dbReference>
<feature type="transmembrane region" description="Helical" evidence="5">
    <location>
        <begin position="47"/>
        <end position="67"/>
    </location>
</feature>
<feature type="domain" description="Zinc-ribbon" evidence="6">
    <location>
        <begin position="6"/>
        <end position="28"/>
    </location>
</feature>
<dbReference type="AlphaFoldDB" id="F9CXS4"/>
<evidence type="ECO:0000313" key="7">
    <source>
        <dbReference type="EMBL" id="EGP94040.1"/>
    </source>
</evidence>
<dbReference type="OrthoDB" id="4822at2157"/>
<dbReference type="InterPro" id="IPR001733">
    <property type="entry name" value="Peptidase_S26B"/>
</dbReference>
<dbReference type="GO" id="GO:0004252">
    <property type="term" value="F:serine-type endopeptidase activity"/>
    <property type="evidence" value="ECO:0007669"/>
    <property type="project" value="InterPro"/>
</dbReference>
<reference evidence="7 8" key="1">
    <citation type="journal article" date="2011" name="J. Bacteriol.">
        <title>Genome Sequence of an Ammonia-Oxidizing Soil Archaeon, "Candidatus Nitrosoarchaeum koreensis" MY1.</title>
        <authorList>
            <person name="Kim B.K."/>
            <person name="Jung M.Y."/>
            <person name="Yu D.S."/>
            <person name="Park S.J."/>
            <person name="Oh T.K."/>
            <person name="Rhee S.K."/>
            <person name="Kim J.F."/>
        </authorList>
    </citation>
    <scope>NUCLEOTIDE SEQUENCE [LARGE SCALE GENOMIC DNA]</scope>
    <source>
        <strain evidence="7 8">MY1</strain>
    </source>
</reference>
<dbReference type="InterPro" id="IPR019533">
    <property type="entry name" value="Peptidase_S26"/>
</dbReference>
<accession>F9CXS4</accession>
<evidence type="ECO:0000259" key="6">
    <source>
        <dbReference type="Pfam" id="PF13240"/>
    </source>
</evidence>
<keyword evidence="3 5" id="KW-1133">Transmembrane helix</keyword>
<dbReference type="PANTHER" id="PTHR10806:SF6">
    <property type="entry name" value="SIGNAL PEPTIDASE COMPLEX CATALYTIC SUBUNIT SEC11"/>
    <property type="match status" value="1"/>
</dbReference>
<feature type="transmembrane region" description="Helical" evidence="5">
    <location>
        <begin position="215"/>
        <end position="231"/>
    </location>
</feature>
<proteinExistence type="predicted"/>
<feature type="transmembrane region" description="Helical" evidence="5">
    <location>
        <begin position="79"/>
        <end position="100"/>
    </location>
</feature>
<dbReference type="InterPro" id="IPR036286">
    <property type="entry name" value="LexA/Signal_pep-like_sf"/>
</dbReference>
<organism evidence="7 8">
    <name type="scientific">Nitrosarchaeum koreense MY1</name>
    <dbReference type="NCBI Taxonomy" id="1001994"/>
    <lineage>
        <taxon>Archaea</taxon>
        <taxon>Nitrososphaerota</taxon>
        <taxon>Nitrososphaeria</taxon>
        <taxon>Nitrosopumilales</taxon>
        <taxon>Nitrosopumilaceae</taxon>
        <taxon>Nitrosarchaeum</taxon>
    </lineage>
</organism>
<dbReference type="Gene3D" id="2.10.109.10">
    <property type="entry name" value="Umud Fragment, subunit A"/>
    <property type="match status" value="1"/>
</dbReference>
<keyword evidence="8" id="KW-1185">Reference proteome</keyword>
<comment type="caution">
    <text evidence="7">The sequence shown here is derived from an EMBL/GenBank/DDBJ whole genome shotgun (WGS) entry which is preliminary data.</text>
</comment>
<gene>
    <name evidence="7" type="ORF">MY1_1282</name>
</gene>
<name>F9CXS4_9ARCH</name>
<evidence type="ECO:0000313" key="8">
    <source>
        <dbReference type="Proteomes" id="UP000004440"/>
    </source>
</evidence>
<evidence type="ECO:0000256" key="1">
    <source>
        <dbReference type="ARBA" id="ARBA00004370"/>
    </source>
</evidence>
<dbReference type="CDD" id="cd06530">
    <property type="entry name" value="S26_SPase_I"/>
    <property type="match status" value="1"/>
</dbReference>
<dbReference type="RefSeq" id="WP_007550940.1">
    <property type="nucleotide sequence ID" value="NZ_AFPU01000001.1"/>
</dbReference>
<dbReference type="Pfam" id="PF13240">
    <property type="entry name" value="Zn_Ribbon_1"/>
    <property type="match status" value="1"/>
</dbReference>
<keyword evidence="4 5" id="KW-0472">Membrane</keyword>
<evidence type="ECO:0000256" key="3">
    <source>
        <dbReference type="ARBA" id="ARBA00022989"/>
    </source>
</evidence>
<evidence type="ECO:0000256" key="5">
    <source>
        <dbReference type="SAM" id="Phobius"/>
    </source>
</evidence>
<dbReference type="NCBIfam" id="TIGR02228">
    <property type="entry name" value="sigpep_I_arch"/>
    <property type="match status" value="1"/>
</dbReference>
<dbReference type="EMBL" id="AFPU01000001">
    <property type="protein sequence ID" value="EGP94040.1"/>
    <property type="molecule type" value="Genomic_DNA"/>
</dbReference>
<evidence type="ECO:0000256" key="2">
    <source>
        <dbReference type="ARBA" id="ARBA00022692"/>
    </source>
</evidence>
<protein>
    <submittedName>
        <fullName evidence="7">Signal peptidase I</fullName>
    </submittedName>
</protein>
<evidence type="ECO:0000256" key="4">
    <source>
        <dbReference type="ARBA" id="ARBA00023136"/>
    </source>
</evidence>
<keyword evidence="2 5" id="KW-0812">Transmembrane</keyword>
<dbReference type="SUPFAM" id="SSF51306">
    <property type="entry name" value="LexA/Signal peptidase"/>
    <property type="match status" value="1"/>
</dbReference>
<dbReference type="PATRIC" id="fig|1001994.6.peg.1270"/>